<dbReference type="AlphaFoldDB" id="A0A4Y7PME9"/>
<dbReference type="InterPro" id="IPR019412">
    <property type="entry name" value="IML2/TPR_39"/>
</dbReference>
<keyword evidence="2" id="KW-1185">Reference proteome</keyword>
<dbReference type="OrthoDB" id="2154985at2759"/>
<dbReference type="Gene3D" id="1.25.40.10">
    <property type="entry name" value="Tetratricopeptide repeat domain"/>
    <property type="match status" value="1"/>
</dbReference>
<dbReference type="EMBL" id="ML170246">
    <property type="protein sequence ID" value="TDL16298.1"/>
    <property type="molecule type" value="Genomic_DNA"/>
</dbReference>
<proteinExistence type="predicted"/>
<dbReference type="GO" id="GO:0005829">
    <property type="term" value="C:cytosol"/>
    <property type="evidence" value="ECO:0007669"/>
    <property type="project" value="TreeGrafter"/>
</dbReference>
<name>A0A4Y7PME9_9AGAM</name>
<dbReference type="VEuPathDB" id="FungiDB:BD410DRAFT_795499"/>
<gene>
    <name evidence="1" type="ORF">BD410DRAFT_795499</name>
</gene>
<evidence type="ECO:0000313" key="2">
    <source>
        <dbReference type="Proteomes" id="UP000294933"/>
    </source>
</evidence>
<organism evidence="1 2">
    <name type="scientific">Rickenella mellea</name>
    <dbReference type="NCBI Taxonomy" id="50990"/>
    <lineage>
        <taxon>Eukaryota</taxon>
        <taxon>Fungi</taxon>
        <taxon>Dikarya</taxon>
        <taxon>Basidiomycota</taxon>
        <taxon>Agaricomycotina</taxon>
        <taxon>Agaricomycetes</taxon>
        <taxon>Hymenochaetales</taxon>
        <taxon>Rickenellaceae</taxon>
        <taxon>Rickenella</taxon>
    </lineage>
</organism>
<dbReference type="SUPFAM" id="SSF48452">
    <property type="entry name" value="TPR-like"/>
    <property type="match status" value="1"/>
</dbReference>
<sequence length="648" mass="71029">MSRFKDDSQKVAALNSATEGFDHLFSNNLSGAQAQLAADDSPFHLLGLGICTFLEAALGMETDRMAEATKCLSASEAGAKKELKNVKSTFRSNPRLPPGLDWEILHADAIVLLGLTHALSESYMGFVQCMYQLNNAHSKFTKIYKTVFPDGVEKYATPSATPSISRKNSTPSLASVKTETTVISSKNNSKSSFFGSWGASATSLKPPSPLIQPEGPVEELILSGAAFGYGLFNLVFSLLPSRIRSLVGFLGFNSDRRLALQALAVSANRKDVHATFAGLVLMTYHGFVLLMSGYQADEAHIVKQYEAIVERIVARYPDGSLWILNQAKILRMTYDPEGAIRVLQSGLAQGRLSTFLQADSLLVFELAWTLLSERRYQEAADMFMKMTDMNNWSHATYHTISSGCYISLGNSAKAEELIDCVPALLEKRKLSGKDLPTEVFIKKKLDFYKRKNTRRGGKGHFVDCIKISFAEELGIFWNTHARITHAVAKAHIKELTSLSPAVTIKSPYISVPVQTGDIEDLDTPDELAIRSILLGTVHRVLGEFATSREFLEHALTLYPSVEGKWIGGVSMFELAVLDLKEADASDATDVDPAVSQTTWKHATGAASEKLGKVIEMSGGSVDLSSRLDTRVALLRDEIALKREMMGIH</sequence>
<dbReference type="PANTHER" id="PTHR31859">
    <property type="entry name" value="TETRATRICOPEPTIDE REPEAT PROTEIN 39 FAMILY MEMBER"/>
    <property type="match status" value="1"/>
</dbReference>
<evidence type="ECO:0008006" key="3">
    <source>
        <dbReference type="Google" id="ProtNLM"/>
    </source>
</evidence>
<reference evidence="1 2" key="1">
    <citation type="submission" date="2018-06" db="EMBL/GenBank/DDBJ databases">
        <title>A transcriptomic atlas of mushroom development highlights an independent origin of complex multicellularity.</title>
        <authorList>
            <consortium name="DOE Joint Genome Institute"/>
            <person name="Krizsan K."/>
            <person name="Almasi E."/>
            <person name="Merenyi Z."/>
            <person name="Sahu N."/>
            <person name="Viragh M."/>
            <person name="Koszo T."/>
            <person name="Mondo S."/>
            <person name="Kiss B."/>
            <person name="Balint B."/>
            <person name="Kues U."/>
            <person name="Barry K."/>
            <person name="Hegedus J.C."/>
            <person name="Henrissat B."/>
            <person name="Johnson J."/>
            <person name="Lipzen A."/>
            <person name="Ohm R."/>
            <person name="Nagy I."/>
            <person name="Pangilinan J."/>
            <person name="Yan J."/>
            <person name="Xiong Y."/>
            <person name="Grigoriev I.V."/>
            <person name="Hibbett D.S."/>
            <person name="Nagy L.G."/>
        </authorList>
    </citation>
    <scope>NUCLEOTIDE SEQUENCE [LARGE SCALE GENOMIC DNA]</scope>
    <source>
        <strain evidence="1 2">SZMC22713</strain>
    </source>
</reference>
<dbReference type="PANTHER" id="PTHR31859:SF1">
    <property type="entry name" value="TETRATRICOPEPTIDE REPEAT PROTEIN 39C"/>
    <property type="match status" value="1"/>
</dbReference>
<dbReference type="InterPro" id="IPR011990">
    <property type="entry name" value="TPR-like_helical_dom_sf"/>
</dbReference>
<protein>
    <recommendedName>
        <fullName evidence="3">Mitochondrial outer membrane protein IML2</fullName>
    </recommendedName>
</protein>
<dbReference type="GO" id="GO:0005741">
    <property type="term" value="C:mitochondrial outer membrane"/>
    <property type="evidence" value="ECO:0007669"/>
    <property type="project" value="TreeGrafter"/>
</dbReference>
<accession>A0A4Y7PME9</accession>
<dbReference type="Pfam" id="PF10300">
    <property type="entry name" value="Iml2-TPR_39"/>
    <property type="match status" value="1"/>
</dbReference>
<evidence type="ECO:0000313" key="1">
    <source>
        <dbReference type="EMBL" id="TDL16298.1"/>
    </source>
</evidence>
<dbReference type="GO" id="GO:0005634">
    <property type="term" value="C:nucleus"/>
    <property type="evidence" value="ECO:0007669"/>
    <property type="project" value="TreeGrafter"/>
</dbReference>
<dbReference type="Proteomes" id="UP000294933">
    <property type="component" value="Unassembled WGS sequence"/>
</dbReference>